<feature type="compositionally biased region" description="Low complexity" evidence="1">
    <location>
        <begin position="9"/>
        <end position="21"/>
    </location>
</feature>
<feature type="compositionally biased region" description="Polar residues" evidence="1">
    <location>
        <begin position="29"/>
        <end position="46"/>
    </location>
</feature>
<dbReference type="AlphaFoldDB" id="A0A182WM62"/>
<dbReference type="EnsemblMetazoa" id="AMIN011493-RA">
    <property type="protein sequence ID" value="AMIN011493-PA"/>
    <property type="gene ID" value="AMIN011493"/>
</dbReference>
<feature type="region of interest" description="Disordered" evidence="1">
    <location>
        <begin position="1"/>
        <end position="59"/>
    </location>
</feature>
<accession>A0A182WM62</accession>
<dbReference type="STRING" id="112268.A0A182WM62"/>
<proteinExistence type="predicted"/>
<reference evidence="3" key="1">
    <citation type="submission" date="2013-03" db="EMBL/GenBank/DDBJ databases">
        <title>The Genome Sequence of Anopheles minimus MINIMUS1.</title>
        <authorList>
            <consortium name="The Broad Institute Genomics Platform"/>
            <person name="Neafsey D.E."/>
            <person name="Walton C."/>
            <person name="Walker B."/>
            <person name="Young S.K."/>
            <person name="Zeng Q."/>
            <person name="Gargeya S."/>
            <person name="Fitzgerald M."/>
            <person name="Haas B."/>
            <person name="Abouelleil A."/>
            <person name="Allen A.W."/>
            <person name="Alvarado L."/>
            <person name="Arachchi H.M."/>
            <person name="Berlin A.M."/>
            <person name="Chapman S.B."/>
            <person name="Gainer-Dewar J."/>
            <person name="Goldberg J."/>
            <person name="Griggs A."/>
            <person name="Gujja S."/>
            <person name="Hansen M."/>
            <person name="Howarth C."/>
            <person name="Imamovic A."/>
            <person name="Ireland A."/>
            <person name="Larimer J."/>
            <person name="McCowan C."/>
            <person name="Murphy C."/>
            <person name="Pearson M."/>
            <person name="Poon T.W."/>
            <person name="Priest M."/>
            <person name="Roberts A."/>
            <person name="Saif S."/>
            <person name="Shea T."/>
            <person name="Sisk P."/>
            <person name="Sykes S."/>
            <person name="Wortman J."/>
            <person name="Nusbaum C."/>
            <person name="Birren B."/>
        </authorList>
    </citation>
    <scope>NUCLEOTIDE SEQUENCE [LARGE SCALE GENOMIC DNA]</scope>
    <source>
        <strain evidence="3">MINIMUS1</strain>
    </source>
</reference>
<reference evidence="2" key="2">
    <citation type="submission" date="2020-05" db="UniProtKB">
        <authorList>
            <consortium name="EnsemblMetazoa"/>
        </authorList>
    </citation>
    <scope>IDENTIFICATION</scope>
    <source>
        <strain evidence="2">MINIMUS1</strain>
    </source>
</reference>
<name>A0A182WM62_9DIPT</name>
<protein>
    <submittedName>
        <fullName evidence="2">Uncharacterized protein</fullName>
    </submittedName>
</protein>
<sequence>MSSADVQHSGGSSFGNNASSNPYALKDSGPTSDMTAWTSAGLQPTTGYYPYDPTLAAYG</sequence>
<dbReference type="VEuPathDB" id="VectorBase:AMIN011493"/>
<dbReference type="Proteomes" id="UP000075920">
    <property type="component" value="Unassembled WGS sequence"/>
</dbReference>
<evidence type="ECO:0000313" key="3">
    <source>
        <dbReference type="Proteomes" id="UP000075920"/>
    </source>
</evidence>
<evidence type="ECO:0000256" key="1">
    <source>
        <dbReference type="SAM" id="MobiDB-lite"/>
    </source>
</evidence>
<evidence type="ECO:0000313" key="2">
    <source>
        <dbReference type="EnsemblMetazoa" id="AMIN011493-PA"/>
    </source>
</evidence>
<organism evidence="2 3">
    <name type="scientific">Anopheles minimus</name>
    <dbReference type="NCBI Taxonomy" id="112268"/>
    <lineage>
        <taxon>Eukaryota</taxon>
        <taxon>Metazoa</taxon>
        <taxon>Ecdysozoa</taxon>
        <taxon>Arthropoda</taxon>
        <taxon>Hexapoda</taxon>
        <taxon>Insecta</taxon>
        <taxon>Pterygota</taxon>
        <taxon>Neoptera</taxon>
        <taxon>Endopterygota</taxon>
        <taxon>Diptera</taxon>
        <taxon>Nematocera</taxon>
        <taxon>Culicoidea</taxon>
        <taxon>Culicidae</taxon>
        <taxon>Anophelinae</taxon>
        <taxon>Anopheles</taxon>
    </lineage>
</organism>
<keyword evidence="3" id="KW-1185">Reference proteome</keyword>